<dbReference type="InterPro" id="IPR001387">
    <property type="entry name" value="Cro/C1-type_HTH"/>
</dbReference>
<dbReference type="RefSeq" id="WP_025226154.1">
    <property type="nucleotide sequence ID" value="NZ_CP007139.1"/>
</dbReference>
<dbReference type="PROSITE" id="PS50943">
    <property type="entry name" value="HTH_CROC1"/>
    <property type="match status" value="1"/>
</dbReference>
<evidence type="ECO:0000313" key="3">
    <source>
        <dbReference type="Proteomes" id="UP000027982"/>
    </source>
</evidence>
<dbReference type="GO" id="GO:0003677">
    <property type="term" value="F:DNA binding"/>
    <property type="evidence" value="ECO:0007669"/>
    <property type="project" value="InterPro"/>
</dbReference>
<accession>A0A068NR68</accession>
<keyword evidence="3" id="KW-1185">Reference proteome</keyword>
<dbReference type="SUPFAM" id="SSF47413">
    <property type="entry name" value="lambda repressor-like DNA-binding domains"/>
    <property type="match status" value="1"/>
</dbReference>
<dbReference type="Proteomes" id="UP000027982">
    <property type="component" value="Chromosome"/>
</dbReference>
<dbReference type="Gene3D" id="1.10.260.40">
    <property type="entry name" value="lambda repressor-like DNA-binding domains"/>
    <property type="match status" value="1"/>
</dbReference>
<reference evidence="2 3" key="1">
    <citation type="journal article" date="2014" name="PLoS ONE">
        <title>The first complete genome sequence of the class fimbriimonadia in the phylum armatimonadetes.</title>
        <authorList>
            <person name="Hu Z.Y."/>
            <person name="Wang Y.Z."/>
            <person name="Im W.T."/>
            <person name="Wang S.Y."/>
            <person name="Zhao G.P."/>
            <person name="Zheng H.J."/>
            <person name="Quan Z.X."/>
        </authorList>
    </citation>
    <scope>NUCLEOTIDE SEQUENCE [LARGE SCALE GENOMIC DNA]</scope>
    <source>
        <strain evidence="2">Gsoil 348</strain>
    </source>
</reference>
<dbReference type="OrthoDB" id="9795596at2"/>
<dbReference type="InterPro" id="IPR010982">
    <property type="entry name" value="Lambda_DNA-bd_dom_sf"/>
</dbReference>
<dbReference type="SMART" id="SM00530">
    <property type="entry name" value="HTH_XRE"/>
    <property type="match status" value="1"/>
</dbReference>
<feature type="domain" description="HTH cro/C1-type" evidence="1">
    <location>
        <begin position="35"/>
        <end position="90"/>
    </location>
</feature>
<name>A0A068NR68_FIMGI</name>
<dbReference type="HOGENOM" id="CLU_163934_0_0_0"/>
<dbReference type="InterPro" id="IPR039554">
    <property type="entry name" value="HigA2-like_HTH"/>
</dbReference>
<dbReference type="AlphaFoldDB" id="A0A068NR68"/>
<evidence type="ECO:0000313" key="2">
    <source>
        <dbReference type="EMBL" id="AIE85260.1"/>
    </source>
</evidence>
<proteinExistence type="predicted"/>
<dbReference type="Pfam" id="PF13744">
    <property type="entry name" value="HTH_37"/>
    <property type="match status" value="1"/>
</dbReference>
<dbReference type="KEGG" id="fgi:OP10G_1892"/>
<dbReference type="eggNOG" id="COG5606">
    <property type="taxonomic scope" value="Bacteria"/>
</dbReference>
<gene>
    <name evidence="2" type="ORF">OP10G_1892</name>
</gene>
<evidence type="ECO:0000259" key="1">
    <source>
        <dbReference type="PROSITE" id="PS50943"/>
    </source>
</evidence>
<dbReference type="EMBL" id="CP007139">
    <property type="protein sequence ID" value="AIE85260.1"/>
    <property type="molecule type" value="Genomic_DNA"/>
</dbReference>
<protein>
    <submittedName>
        <fullName evidence="2">Transcriptional regulator</fullName>
    </submittedName>
</protein>
<dbReference type="STRING" id="661478.OP10G_1892"/>
<sequence>MIEEIVERGSGNVFADLGLSNPEERLAKAKIASAIQDVIEARGLTQNQAADLMGVDQPKVSKIIRGRLSEFSTERLLHFLICFGLDVEIVIHKRAKPDQRQGAITVAYV</sequence>
<dbReference type="CDD" id="cd00093">
    <property type="entry name" value="HTH_XRE"/>
    <property type="match status" value="1"/>
</dbReference>
<organism evidence="2 3">
    <name type="scientific">Fimbriimonas ginsengisoli Gsoil 348</name>
    <dbReference type="NCBI Taxonomy" id="661478"/>
    <lineage>
        <taxon>Bacteria</taxon>
        <taxon>Bacillati</taxon>
        <taxon>Armatimonadota</taxon>
        <taxon>Fimbriimonadia</taxon>
        <taxon>Fimbriimonadales</taxon>
        <taxon>Fimbriimonadaceae</taxon>
        <taxon>Fimbriimonas</taxon>
    </lineage>
</organism>